<dbReference type="InterPro" id="IPR051198">
    <property type="entry name" value="BchE-like"/>
</dbReference>
<dbReference type="GO" id="GO:0051539">
    <property type="term" value="F:4 iron, 4 sulfur cluster binding"/>
    <property type="evidence" value="ECO:0007669"/>
    <property type="project" value="UniProtKB-KW"/>
</dbReference>
<keyword evidence="5" id="KW-0411">Iron-sulfur</keyword>
<proteinExistence type="predicted"/>
<reference evidence="9" key="1">
    <citation type="journal article" date="2017" name="Proc. Natl. Acad. Sci. U.S.A.">
        <title>Simulation of Deepwater Horizon oil plume reveals substrate specialization within a complex community of hydrocarbon-degraders.</title>
        <authorList>
            <person name="Hu P."/>
            <person name="Dubinsky E.A."/>
            <person name="Probst A.J."/>
            <person name="Wang J."/>
            <person name="Sieber C.M.K."/>
            <person name="Tom L.M."/>
            <person name="Gardinali P."/>
            <person name="Banfield J.F."/>
            <person name="Atlas R.M."/>
            <person name="Andersen G.L."/>
        </authorList>
    </citation>
    <scope>NUCLEOTIDE SEQUENCE [LARGE SCALE GENOMIC DNA]</scope>
</reference>
<dbReference type="GO" id="GO:0005829">
    <property type="term" value="C:cytosol"/>
    <property type="evidence" value="ECO:0007669"/>
    <property type="project" value="TreeGrafter"/>
</dbReference>
<dbReference type="GO" id="GO:0046872">
    <property type="term" value="F:metal ion binding"/>
    <property type="evidence" value="ECO:0007669"/>
    <property type="project" value="UniProtKB-KW"/>
</dbReference>
<dbReference type="GO" id="GO:0003824">
    <property type="term" value="F:catalytic activity"/>
    <property type="evidence" value="ECO:0007669"/>
    <property type="project" value="InterPro"/>
</dbReference>
<feature type="domain" description="Radical SAM core" evidence="7">
    <location>
        <begin position="211"/>
        <end position="456"/>
    </location>
</feature>
<dbReference type="Pfam" id="PF04055">
    <property type="entry name" value="Radical_SAM"/>
    <property type="match status" value="1"/>
</dbReference>
<dbReference type="SFLD" id="SFLDS00029">
    <property type="entry name" value="Radical_SAM"/>
    <property type="match status" value="1"/>
</dbReference>
<keyword evidence="3" id="KW-0479">Metal-binding</keyword>
<evidence type="ECO:0000313" key="9">
    <source>
        <dbReference type="Proteomes" id="UP000196531"/>
    </source>
</evidence>
<dbReference type="SUPFAM" id="SSF52242">
    <property type="entry name" value="Cobalamin (vitamin B12)-binding domain"/>
    <property type="match status" value="1"/>
</dbReference>
<dbReference type="PANTHER" id="PTHR43409">
    <property type="entry name" value="ANAEROBIC MAGNESIUM-PROTOPORPHYRIN IX MONOMETHYL ESTER CYCLASE-RELATED"/>
    <property type="match status" value="1"/>
</dbReference>
<dbReference type="SFLD" id="SFLDG01123">
    <property type="entry name" value="methyltransferase_(Class_B)"/>
    <property type="match status" value="1"/>
</dbReference>
<evidence type="ECO:0000259" key="6">
    <source>
        <dbReference type="PROSITE" id="PS51332"/>
    </source>
</evidence>
<dbReference type="PROSITE" id="PS51918">
    <property type="entry name" value="RADICAL_SAM"/>
    <property type="match status" value="1"/>
</dbReference>
<dbReference type="SMART" id="SM00729">
    <property type="entry name" value="Elp3"/>
    <property type="match status" value="1"/>
</dbReference>
<evidence type="ECO:0000256" key="2">
    <source>
        <dbReference type="ARBA" id="ARBA00022691"/>
    </source>
</evidence>
<dbReference type="InterPro" id="IPR006638">
    <property type="entry name" value="Elp3/MiaA/NifB-like_rSAM"/>
</dbReference>
<dbReference type="PROSITE" id="PS51257">
    <property type="entry name" value="PROKAR_LIPOPROTEIN"/>
    <property type="match status" value="1"/>
</dbReference>
<dbReference type="InterPro" id="IPR058240">
    <property type="entry name" value="rSAM_sf"/>
</dbReference>
<dbReference type="CDD" id="cd01335">
    <property type="entry name" value="Radical_SAM"/>
    <property type="match status" value="1"/>
</dbReference>
<evidence type="ECO:0000256" key="4">
    <source>
        <dbReference type="ARBA" id="ARBA00023004"/>
    </source>
</evidence>
<gene>
    <name evidence="8" type="ORF">A9Q84_03465</name>
</gene>
<dbReference type="InterPro" id="IPR036724">
    <property type="entry name" value="Cobalamin-bd_sf"/>
</dbReference>
<dbReference type="EMBL" id="MAAO01000004">
    <property type="protein sequence ID" value="OUR98482.1"/>
    <property type="molecule type" value="Genomic_DNA"/>
</dbReference>
<sequence>MRVGLVFLPAWIPYNPPLGISCISAALLKEGHTVELFDYNVLIYDEVKDQAGKYWLMDQADKWENKQKFDKYIFPHIAPYLKNLIKDIASKQLDAVGFSTYTSNSQPSSIVIQMLKRVFPDLKIFIGGALVEDSFAYELLEDRLIDAAILGEGEESAIELLKHWQDDIPITKIAGTIVRNKDDEIVKGDKRPLLNMKNLPIPDFSKFDLSKYTSKGFPVEFSRGCVAKCTFCSETNYWVSFRTKTPAQVFKEFKYFKETFGVDQFRIVDSLMNGNHKMLEDMCDLIISEGLKINWYGFCRISNKLTPELLAKMKKAGCIHVNYGIESGSQKVLDLMKKRYKLSEIYKNVKDTYESGIEVHSQILIGFPGEGWFEYFETLKLIFNLRNFFHKIYPGIPLDITTRTHIFDNLDSYNVINEPGKPWRTKDNSNTINIRKFRHWFLIKFLNTIKMQQGYPLAVE</sequence>
<comment type="caution">
    <text evidence="8">The sequence shown here is derived from an EMBL/GenBank/DDBJ whole genome shotgun (WGS) entry which is preliminary data.</text>
</comment>
<comment type="cofactor">
    <cofactor evidence="1">
        <name>[4Fe-4S] cluster</name>
        <dbReference type="ChEBI" id="CHEBI:49883"/>
    </cofactor>
</comment>
<dbReference type="GO" id="GO:0031419">
    <property type="term" value="F:cobalamin binding"/>
    <property type="evidence" value="ECO:0007669"/>
    <property type="project" value="InterPro"/>
</dbReference>
<keyword evidence="2" id="KW-0949">S-adenosyl-L-methionine</keyword>
<dbReference type="InterPro" id="IPR006158">
    <property type="entry name" value="Cobalamin-bd"/>
</dbReference>
<dbReference type="Gene3D" id="3.80.30.20">
    <property type="entry name" value="tm_1862 like domain"/>
    <property type="match status" value="1"/>
</dbReference>
<dbReference type="Proteomes" id="UP000196531">
    <property type="component" value="Unassembled WGS sequence"/>
</dbReference>
<dbReference type="Pfam" id="PF02310">
    <property type="entry name" value="B12-binding"/>
    <property type="match status" value="1"/>
</dbReference>
<dbReference type="SFLD" id="SFLDG01082">
    <property type="entry name" value="B12-binding_domain_containing"/>
    <property type="match status" value="1"/>
</dbReference>
<feature type="domain" description="B12-binding" evidence="6">
    <location>
        <begin position="1"/>
        <end position="171"/>
    </location>
</feature>
<dbReference type="PANTHER" id="PTHR43409:SF16">
    <property type="entry name" value="SLR0320 PROTEIN"/>
    <property type="match status" value="1"/>
</dbReference>
<organism evidence="8 9">
    <name type="scientific">Halobacteriovorax marinus</name>
    <dbReference type="NCBI Taxonomy" id="97084"/>
    <lineage>
        <taxon>Bacteria</taxon>
        <taxon>Pseudomonadati</taxon>
        <taxon>Bdellovibrionota</taxon>
        <taxon>Bacteriovoracia</taxon>
        <taxon>Bacteriovoracales</taxon>
        <taxon>Halobacteriovoraceae</taxon>
        <taxon>Halobacteriovorax</taxon>
    </lineage>
</organism>
<evidence type="ECO:0000256" key="1">
    <source>
        <dbReference type="ARBA" id="ARBA00001966"/>
    </source>
</evidence>
<dbReference type="SUPFAM" id="SSF102114">
    <property type="entry name" value="Radical SAM enzymes"/>
    <property type="match status" value="1"/>
</dbReference>
<evidence type="ECO:0000313" key="8">
    <source>
        <dbReference type="EMBL" id="OUR98482.1"/>
    </source>
</evidence>
<dbReference type="PROSITE" id="PS51332">
    <property type="entry name" value="B12_BINDING"/>
    <property type="match status" value="1"/>
</dbReference>
<dbReference type="Gene3D" id="3.40.50.280">
    <property type="entry name" value="Cobalamin-binding domain"/>
    <property type="match status" value="1"/>
</dbReference>
<dbReference type="InterPro" id="IPR034466">
    <property type="entry name" value="Methyltransferase_Class_B"/>
</dbReference>
<evidence type="ECO:0000256" key="5">
    <source>
        <dbReference type="ARBA" id="ARBA00023014"/>
    </source>
</evidence>
<dbReference type="InterPro" id="IPR023404">
    <property type="entry name" value="rSAM_horseshoe"/>
</dbReference>
<keyword evidence="4" id="KW-0408">Iron</keyword>
<name>A0A1Y5FFL0_9BACT</name>
<evidence type="ECO:0000259" key="7">
    <source>
        <dbReference type="PROSITE" id="PS51918"/>
    </source>
</evidence>
<dbReference type="InterPro" id="IPR007197">
    <property type="entry name" value="rSAM"/>
</dbReference>
<protein>
    <submittedName>
        <fullName evidence="8">Uncharacterized protein</fullName>
    </submittedName>
</protein>
<accession>A0A1Y5FFL0</accession>
<evidence type="ECO:0000256" key="3">
    <source>
        <dbReference type="ARBA" id="ARBA00022723"/>
    </source>
</evidence>
<dbReference type="AlphaFoldDB" id="A0A1Y5FFL0"/>